<gene>
    <name evidence="3" type="ORF">EAH76_15865</name>
</gene>
<dbReference type="RefSeq" id="WP_140851246.1">
    <property type="nucleotide sequence ID" value="NZ_RCZC01000004.1"/>
</dbReference>
<evidence type="ECO:0000313" key="3">
    <source>
        <dbReference type="EMBL" id="TPG52176.1"/>
    </source>
</evidence>
<dbReference type="InterPro" id="IPR036249">
    <property type="entry name" value="Thioredoxin-like_sf"/>
</dbReference>
<proteinExistence type="predicted"/>
<keyword evidence="1" id="KW-0732">Signal</keyword>
<dbReference type="SUPFAM" id="SSF52833">
    <property type="entry name" value="Thioredoxin-like"/>
    <property type="match status" value="1"/>
</dbReference>
<feature type="signal peptide" evidence="1">
    <location>
        <begin position="1"/>
        <end position="21"/>
    </location>
</feature>
<dbReference type="InterPro" id="IPR013766">
    <property type="entry name" value="Thioredoxin_domain"/>
</dbReference>
<dbReference type="Proteomes" id="UP000319931">
    <property type="component" value="Unassembled WGS sequence"/>
</dbReference>
<dbReference type="AlphaFoldDB" id="A0A502FSS1"/>
<comment type="caution">
    <text evidence="3">The sequence shown here is derived from an EMBL/GenBank/DDBJ whole genome shotgun (WGS) entry which is preliminary data.</text>
</comment>
<feature type="chain" id="PRO_5021294087" evidence="1">
    <location>
        <begin position="22"/>
        <end position="128"/>
    </location>
</feature>
<dbReference type="CDD" id="cd02947">
    <property type="entry name" value="TRX_family"/>
    <property type="match status" value="1"/>
</dbReference>
<reference evidence="3 4" key="1">
    <citation type="journal article" date="2019" name="Environ. Microbiol.">
        <title>Species interactions and distinct microbial communities in high Arctic permafrost affected cryosols are associated with the CH4 and CO2 gas fluxes.</title>
        <authorList>
            <person name="Altshuler I."/>
            <person name="Hamel J."/>
            <person name="Turney S."/>
            <person name="Magnuson E."/>
            <person name="Levesque R."/>
            <person name="Greer C."/>
            <person name="Whyte L.G."/>
        </authorList>
    </citation>
    <scope>NUCLEOTIDE SEQUENCE [LARGE SCALE GENOMIC DNA]</scope>
    <source>
        <strain evidence="3 4">E6.1</strain>
    </source>
</reference>
<dbReference type="OrthoDB" id="7950124at2"/>
<evidence type="ECO:0000256" key="1">
    <source>
        <dbReference type="SAM" id="SignalP"/>
    </source>
</evidence>
<feature type="domain" description="Thioredoxin" evidence="2">
    <location>
        <begin position="27"/>
        <end position="124"/>
    </location>
</feature>
<evidence type="ECO:0000313" key="4">
    <source>
        <dbReference type="Proteomes" id="UP000319931"/>
    </source>
</evidence>
<name>A0A502FSS1_9SPHN</name>
<sequence length="128" mass="14158">MSPFKTAAIAIAALAAIPAQAADFAKFDRAAFDAAQAQGRPILIDVHAWWCPVCGSQARTIKRVVTPEAYPKLIVFRINYDTQKDVWRSFNVQKQATLIAFHGKRETGRIAFMTDKEKIAALIASTNH</sequence>
<organism evidence="3 4">
    <name type="scientific">Sphingomonas glacialis</name>
    <dbReference type="NCBI Taxonomy" id="658225"/>
    <lineage>
        <taxon>Bacteria</taxon>
        <taxon>Pseudomonadati</taxon>
        <taxon>Pseudomonadota</taxon>
        <taxon>Alphaproteobacteria</taxon>
        <taxon>Sphingomonadales</taxon>
        <taxon>Sphingomonadaceae</taxon>
        <taxon>Sphingomonas</taxon>
    </lineage>
</organism>
<dbReference type="Gene3D" id="3.40.30.10">
    <property type="entry name" value="Glutaredoxin"/>
    <property type="match status" value="1"/>
</dbReference>
<accession>A0A502FSS1</accession>
<dbReference type="Pfam" id="PF00085">
    <property type="entry name" value="Thioredoxin"/>
    <property type="match status" value="1"/>
</dbReference>
<dbReference type="EMBL" id="RCZC01000004">
    <property type="protein sequence ID" value="TPG52176.1"/>
    <property type="molecule type" value="Genomic_DNA"/>
</dbReference>
<keyword evidence="4" id="KW-1185">Reference proteome</keyword>
<protein>
    <submittedName>
        <fullName evidence="3">Thioredoxin</fullName>
    </submittedName>
</protein>
<evidence type="ECO:0000259" key="2">
    <source>
        <dbReference type="Pfam" id="PF00085"/>
    </source>
</evidence>